<gene>
    <name evidence="1" type="ORF">MW7_008595</name>
</gene>
<evidence type="ECO:0000313" key="1">
    <source>
        <dbReference type="EMBL" id="TMS58750.1"/>
    </source>
</evidence>
<name>A0ACD3SRA6_9BURK</name>
<organism evidence="1 2">
    <name type="scientific">Imbroritus primus</name>
    <dbReference type="NCBI Taxonomy" id="3058603"/>
    <lineage>
        <taxon>Bacteria</taxon>
        <taxon>Pseudomonadati</taxon>
        <taxon>Pseudomonadota</taxon>
        <taxon>Betaproteobacteria</taxon>
        <taxon>Burkholderiales</taxon>
        <taxon>Burkholderiaceae</taxon>
        <taxon>Imbroritus</taxon>
    </lineage>
</organism>
<comment type="caution">
    <text evidence="1">The sequence shown here is derived from an EMBL/GenBank/DDBJ whole genome shotgun (WGS) entry which is preliminary data.</text>
</comment>
<sequence>MQGLRKLVKRGVWAAALAGMVSMQAGAAELTPIKVSYQPAVYWALPFYVASEKGWWAEVGLKPEFSIFPAGVPQMAASASKSWDVGATGSVPAVLGFVRFGVKTIGLSNDESQANLLLVSQSKYDQVKANPASLKGQTIVLTSNSTGDYAVQACLKKFGLSKADVTLKNMGQAEIISAVSSNNADYAGVWAPNSYTLEEKANAKVLCTGKDGGAVVPGALIARGDYAKDNPENVAKFLAVYLRTQNWLKSNPTEAVALMKKFYQQGGVTISESAMQKEFSTRPVFDLQQQLAAMDRAKGASQMDSWFTQIATFMQGSGALAKVPAAKDFIDSSYMAKVQADPKLSAFAAQGK</sequence>
<accession>A0ACD3SRA6</accession>
<dbReference type="EMBL" id="AKCV02000015">
    <property type="protein sequence ID" value="TMS58750.1"/>
    <property type="molecule type" value="Genomic_DNA"/>
</dbReference>
<reference evidence="1" key="1">
    <citation type="submission" date="2019-05" db="EMBL/GenBank/DDBJ databases">
        <title>Revised genome assembly of Burkholderiaceae (previously Ralstonia) sp. PBA.</title>
        <authorList>
            <person name="Gan H.M."/>
        </authorList>
    </citation>
    <scope>NUCLEOTIDE SEQUENCE</scope>
    <source>
        <strain evidence="1">PBA</strain>
    </source>
</reference>
<evidence type="ECO:0000313" key="2">
    <source>
        <dbReference type="Proteomes" id="UP000004277"/>
    </source>
</evidence>
<keyword evidence="2" id="KW-1185">Reference proteome</keyword>
<proteinExistence type="predicted"/>
<dbReference type="Proteomes" id="UP000004277">
    <property type="component" value="Unassembled WGS sequence"/>
</dbReference>
<protein>
    <submittedName>
        <fullName evidence="1">Nitrate ABC transporter substrate-binding protein</fullName>
    </submittedName>
</protein>